<dbReference type="AlphaFoldDB" id="A0AAN4W363"/>
<proteinExistence type="predicted"/>
<comment type="caution">
    <text evidence="1">The sequence shown here is derived from an EMBL/GenBank/DDBJ whole genome shotgun (WGS) entry which is preliminary data.</text>
</comment>
<evidence type="ECO:0000313" key="1">
    <source>
        <dbReference type="EMBL" id="GJM64821.1"/>
    </source>
</evidence>
<name>A0AAN4W363_9BACT</name>
<organism evidence="1 2">
    <name type="scientific">Persicobacter diffluens</name>
    <dbReference type="NCBI Taxonomy" id="981"/>
    <lineage>
        <taxon>Bacteria</taxon>
        <taxon>Pseudomonadati</taxon>
        <taxon>Bacteroidota</taxon>
        <taxon>Cytophagia</taxon>
        <taxon>Cytophagales</taxon>
        <taxon>Persicobacteraceae</taxon>
        <taxon>Persicobacter</taxon>
    </lineage>
</organism>
<sequence length="209" mass="23766">MLPVQGFAQVYEFVIDAEYLINSTKSDGLVSMYQHFVEGRLSDAKGYTGKSSERLAGVTAMTTVVYEMHRTVKSVMKDSKSIAEVSKVLSDIFKYQSEVYEVAKGNAQMMLIAADLEQKSAGRIIDLMDYVNSFALKEGKENLLDAKERASFIRYVIQELRVIRAIAYGMARRMKTARYGTLWDYIGVESKIKDNRPKIAKEVISEWKR</sequence>
<gene>
    <name evidence="1" type="ORF">PEDI_53730</name>
</gene>
<reference evidence="1 2" key="1">
    <citation type="submission" date="2021-12" db="EMBL/GenBank/DDBJ databases">
        <title>Genome sequencing of bacteria with rrn-lacking chromosome and rrn-plasmid.</title>
        <authorList>
            <person name="Anda M."/>
            <person name="Iwasaki W."/>
        </authorList>
    </citation>
    <scope>NUCLEOTIDE SEQUENCE [LARGE SCALE GENOMIC DNA]</scope>
    <source>
        <strain evidence="1 2">NBRC 15940</strain>
    </source>
</reference>
<accession>A0AAN4W363</accession>
<evidence type="ECO:0000313" key="2">
    <source>
        <dbReference type="Proteomes" id="UP001310022"/>
    </source>
</evidence>
<keyword evidence="2" id="KW-1185">Reference proteome</keyword>
<dbReference type="Proteomes" id="UP001310022">
    <property type="component" value="Unassembled WGS sequence"/>
</dbReference>
<protein>
    <submittedName>
        <fullName evidence="1">Uncharacterized protein</fullName>
    </submittedName>
</protein>
<dbReference type="EMBL" id="BQKE01000007">
    <property type="protein sequence ID" value="GJM64821.1"/>
    <property type="molecule type" value="Genomic_DNA"/>
</dbReference>